<evidence type="ECO:0000256" key="1">
    <source>
        <dbReference type="ARBA" id="ARBA00009427"/>
    </source>
</evidence>
<dbReference type="GO" id="GO:0036430">
    <property type="term" value="F:CMP kinase activity"/>
    <property type="evidence" value="ECO:0007669"/>
    <property type="project" value="RHEA"/>
</dbReference>
<dbReference type="HAMAP" id="MF_00238">
    <property type="entry name" value="Cytidyl_kinase_type1"/>
    <property type="match status" value="1"/>
</dbReference>
<evidence type="ECO:0000256" key="6">
    <source>
        <dbReference type="ARBA" id="ARBA00047615"/>
    </source>
</evidence>
<comment type="catalytic activity">
    <reaction evidence="6 8">
        <text>dCMP + ATP = dCDP + ADP</text>
        <dbReference type="Rhea" id="RHEA:25094"/>
        <dbReference type="ChEBI" id="CHEBI:30616"/>
        <dbReference type="ChEBI" id="CHEBI:57566"/>
        <dbReference type="ChEBI" id="CHEBI:58593"/>
        <dbReference type="ChEBI" id="CHEBI:456216"/>
        <dbReference type="EC" id="2.7.4.25"/>
    </reaction>
</comment>
<dbReference type="PANTHER" id="PTHR21299">
    <property type="entry name" value="CYTIDYLATE KINASE/PANTOATE-BETA-ALANINE LIGASE"/>
    <property type="match status" value="1"/>
</dbReference>
<dbReference type="GO" id="GO:0015949">
    <property type="term" value="P:nucleobase-containing small molecule interconversion"/>
    <property type="evidence" value="ECO:0007669"/>
    <property type="project" value="TreeGrafter"/>
</dbReference>
<evidence type="ECO:0000256" key="2">
    <source>
        <dbReference type="ARBA" id="ARBA00022679"/>
    </source>
</evidence>
<dbReference type="InterPro" id="IPR011994">
    <property type="entry name" value="Cytidylate_kinase_dom"/>
</dbReference>
<accession>A0A419EZR4</accession>
<dbReference type="EMBL" id="QZKI01000063">
    <property type="protein sequence ID" value="RJP70949.1"/>
    <property type="molecule type" value="Genomic_DNA"/>
</dbReference>
<dbReference type="Pfam" id="PF02224">
    <property type="entry name" value="Cytidylate_kin"/>
    <property type="match status" value="1"/>
</dbReference>
<feature type="domain" description="Cytidylate kinase" evidence="9">
    <location>
        <begin position="9"/>
        <end position="222"/>
    </location>
</feature>
<feature type="binding site" evidence="8">
    <location>
        <begin position="13"/>
        <end position="21"/>
    </location>
    <ligand>
        <name>ATP</name>
        <dbReference type="ChEBI" id="CHEBI:30616"/>
    </ligand>
</feature>
<dbReference type="GO" id="GO:0036431">
    <property type="term" value="F:dCMP kinase activity"/>
    <property type="evidence" value="ECO:0007669"/>
    <property type="project" value="InterPro"/>
</dbReference>
<dbReference type="GO" id="GO:0005829">
    <property type="term" value="C:cytosol"/>
    <property type="evidence" value="ECO:0007669"/>
    <property type="project" value="TreeGrafter"/>
</dbReference>
<comment type="subcellular location">
    <subcellularLocation>
        <location evidence="8">Cytoplasm</location>
    </subcellularLocation>
</comment>
<dbReference type="InterPro" id="IPR003136">
    <property type="entry name" value="Cytidylate_kin"/>
</dbReference>
<evidence type="ECO:0000259" key="9">
    <source>
        <dbReference type="Pfam" id="PF02224"/>
    </source>
</evidence>
<keyword evidence="2 8" id="KW-0808">Transferase</keyword>
<dbReference type="Gene3D" id="3.40.50.300">
    <property type="entry name" value="P-loop containing nucleotide triphosphate hydrolases"/>
    <property type="match status" value="1"/>
</dbReference>
<comment type="similarity">
    <text evidence="1 8">Belongs to the cytidylate kinase family. Type 1 subfamily.</text>
</comment>
<proteinExistence type="inferred from homology"/>
<evidence type="ECO:0000256" key="5">
    <source>
        <dbReference type="ARBA" id="ARBA00022840"/>
    </source>
</evidence>
<dbReference type="Proteomes" id="UP000285961">
    <property type="component" value="Unassembled WGS sequence"/>
</dbReference>
<sequence length="230" mass="25329">MDERNHVIVTIDGPAGAGKSTVARLVARRLSLLYVDSGAMYRAVAWKALKLGVDIADEAAVTRVAENAHIELRPDATGTRVFADGEEVTSAIRTPAVSDASSRIATVPGVREALVEQQRQMGRTRGLVMEGRDIGTVVFPDTPFKFYLEASPRERARRRQKDLEQAGYQVNIVELEEQVLERDRRDMARSVGPLKKAADAMFIDTTDMSIEEVVQTIIARVETFTKGSGQ</sequence>
<dbReference type="SUPFAM" id="SSF52540">
    <property type="entry name" value="P-loop containing nucleoside triphosphate hydrolases"/>
    <property type="match status" value="1"/>
</dbReference>
<evidence type="ECO:0000313" key="10">
    <source>
        <dbReference type="EMBL" id="RJP70949.1"/>
    </source>
</evidence>
<dbReference type="AlphaFoldDB" id="A0A419EZR4"/>
<dbReference type="InterPro" id="IPR027417">
    <property type="entry name" value="P-loop_NTPase"/>
</dbReference>
<dbReference type="GO" id="GO:0006220">
    <property type="term" value="P:pyrimidine nucleotide metabolic process"/>
    <property type="evidence" value="ECO:0007669"/>
    <property type="project" value="UniProtKB-UniRule"/>
</dbReference>
<keyword evidence="8" id="KW-0963">Cytoplasm</keyword>
<evidence type="ECO:0000256" key="8">
    <source>
        <dbReference type="HAMAP-Rule" id="MF_00238"/>
    </source>
</evidence>
<evidence type="ECO:0000256" key="3">
    <source>
        <dbReference type="ARBA" id="ARBA00022741"/>
    </source>
</evidence>
<evidence type="ECO:0000313" key="11">
    <source>
        <dbReference type="Proteomes" id="UP000285961"/>
    </source>
</evidence>
<dbReference type="NCBIfam" id="TIGR00017">
    <property type="entry name" value="cmk"/>
    <property type="match status" value="1"/>
</dbReference>
<comment type="caution">
    <text evidence="10">The sequence shown here is derived from an EMBL/GenBank/DDBJ whole genome shotgun (WGS) entry which is preliminary data.</text>
</comment>
<evidence type="ECO:0000256" key="7">
    <source>
        <dbReference type="ARBA" id="ARBA00048478"/>
    </source>
</evidence>
<keyword evidence="5 8" id="KW-0067">ATP-binding</keyword>
<organism evidence="10 11">
    <name type="scientific">Candidatus Abyssobacteria bacterium SURF_17</name>
    <dbReference type="NCBI Taxonomy" id="2093361"/>
    <lineage>
        <taxon>Bacteria</taxon>
        <taxon>Pseudomonadati</taxon>
        <taxon>Candidatus Hydrogenedentota</taxon>
        <taxon>Candidatus Abyssobacteria</taxon>
    </lineage>
</organism>
<comment type="catalytic activity">
    <reaction evidence="7 8">
        <text>CMP + ATP = CDP + ADP</text>
        <dbReference type="Rhea" id="RHEA:11600"/>
        <dbReference type="ChEBI" id="CHEBI:30616"/>
        <dbReference type="ChEBI" id="CHEBI:58069"/>
        <dbReference type="ChEBI" id="CHEBI:60377"/>
        <dbReference type="ChEBI" id="CHEBI:456216"/>
        <dbReference type="EC" id="2.7.4.25"/>
    </reaction>
</comment>
<keyword evidence="3 8" id="KW-0547">Nucleotide-binding</keyword>
<reference evidence="10 11" key="1">
    <citation type="journal article" date="2017" name="ISME J.">
        <title>Energy and carbon metabolisms in a deep terrestrial subsurface fluid microbial community.</title>
        <authorList>
            <person name="Momper L."/>
            <person name="Jungbluth S.P."/>
            <person name="Lee M.D."/>
            <person name="Amend J.P."/>
        </authorList>
    </citation>
    <scope>NUCLEOTIDE SEQUENCE [LARGE SCALE GENOMIC DNA]</scope>
    <source>
        <strain evidence="10">SURF_17</strain>
    </source>
</reference>
<dbReference type="GO" id="GO:0005524">
    <property type="term" value="F:ATP binding"/>
    <property type="evidence" value="ECO:0007669"/>
    <property type="project" value="UniProtKB-UniRule"/>
</dbReference>
<gene>
    <name evidence="8" type="primary">cmk</name>
    <name evidence="10" type="ORF">C4532_08430</name>
</gene>
<keyword evidence="4 8" id="KW-0418">Kinase</keyword>
<evidence type="ECO:0000256" key="4">
    <source>
        <dbReference type="ARBA" id="ARBA00022777"/>
    </source>
</evidence>
<dbReference type="PANTHER" id="PTHR21299:SF2">
    <property type="entry name" value="CYTIDYLATE KINASE"/>
    <property type="match status" value="1"/>
</dbReference>
<name>A0A419EZR4_9BACT</name>
<protein>
    <recommendedName>
        <fullName evidence="8">Cytidylate kinase</fullName>
        <shortName evidence="8">CK</shortName>
        <ecNumber evidence="8">2.7.4.25</ecNumber>
    </recommendedName>
    <alternativeName>
        <fullName evidence="8">Cytidine monophosphate kinase</fullName>
        <shortName evidence="8">CMP kinase</shortName>
    </alternativeName>
</protein>
<dbReference type="CDD" id="cd02020">
    <property type="entry name" value="CMPK"/>
    <property type="match status" value="1"/>
</dbReference>
<dbReference type="EC" id="2.7.4.25" evidence="8"/>